<evidence type="ECO:0000313" key="4">
    <source>
        <dbReference type="Proteomes" id="UP000014139"/>
    </source>
</evidence>
<evidence type="ECO:0000259" key="2">
    <source>
        <dbReference type="PROSITE" id="PS50110"/>
    </source>
</evidence>
<dbReference type="GO" id="GO:0000160">
    <property type="term" value="P:phosphorelay signal transduction system"/>
    <property type="evidence" value="ECO:0007669"/>
    <property type="project" value="InterPro"/>
</dbReference>
<organism evidence="3 4">
    <name type="scientific">Amycolatopsis vancoresmycina DSM 44592</name>
    <dbReference type="NCBI Taxonomy" id="1292037"/>
    <lineage>
        <taxon>Bacteria</taxon>
        <taxon>Bacillati</taxon>
        <taxon>Actinomycetota</taxon>
        <taxon>Actinomycetes</taxon>
        <taxon>Pseudonocardiales</taxon>
        <taxon>Pseudonocardiaceae</taxon>
        <taxon>Amycolatopsis</taxon>
    </lineage>
</organism>
<feature type="modified residue" description="4-aspartylphosphate" evidence="1">
    <location>
        <position position="136"/>
    </location>
</feature>
<keyword evidence="1" id="KW-0597">Phosphoprotein</keyword>
<proteinExistence type="predicted"/>
<dbReference type="PROSITE" id="PS50110">
    <property type="entry name" value="RESPONSE_REGULATORY"/>
    <property type="match status" value="1"/>
</dbReference>
<reference evidence="3 4" key="1">
    <citation type="submission" date="2013-02" db="EMBL/GenBank/DDBJ databases">
        <title>Draft genome sequence of Amycolatopsis vancoresmycina strain DSM 44592T.</title>
        <authorList>
            <person name="Kumar S."/>
            <person name="Kaur N."/>
            <person name="Kaur C."/>
            <person name="Raghava G.P.S."/>
            <person name="Mayilraj S."/>
        </authorList>
    </citation>
    <scope>NUCLEOTIDE SEQUENCE [LARGE SCALE GENOMIC DNA]</scope>
    <source>
        <strain evidence="3 4">DSM 44592</strain>
    </source>
</reference>
<sequence>MSSNLVVLVIALVLVSGLIALLWRGQGGPTASTVKLSLSNIFTMDLSLSPANTAKAEEAALEATKVKGQGAVRPDLTSIGSTTALARVLWVDDIPENNIFETLALERLGKLVTVATSTEMARIYLSRLEFAVVITDLHRDGDPRAGADFIHETRAAGNDIPLLVYTSNAETAQADEQLVAEADAVVDAPEDLLKAVEAHVVKRHIE</sequence>
<dbReference type="PATRIC" id="fig|1292037.4.peg.1329"/>
<comment type="caution">
    <text evidence="3">The sequence shown here is derived from an EMBL/GenBank/DDBJ whole genome shotgun (WGS) entry which is preliminary data.</text>
</comment>
<dbReference type="AlphaFoldDB" id="R1GDF5"/>
<dbReference type="eggNOG" id="COG0784">
    <property type="taxonomic scope" value="Bacteria"/>
</dbReference>
<dbReference type="OrthoDB" id="88903at2"/>
<dbReference type="Gene3D" id="3.40.50.2300">
    <property type="match status" value="1"/>
</dbReference>
<dbReference type="SUPFAM" id="SSF52172">
    <property type="entry name" value="CheY-like"/>
    <property type="match status" value="1"/>
</dbReference>
<dbReference type="InterPro" id="IPR001789">
    <property type="entry name" value="Sig_transdc_resp-reg_receiver"/>
</dbReference>
<feature type="domain" description="Response regulatory" evidence="2">
    <location>
        <begin position="87"/>
        <end position="203"/>
    </location>
</feature>
<dbReference type="RefSeq" id="WP_003064142.1">
    <property type="nucleotide sequence ID" value="NZ_AOUO01000073.1"/>
</dbReference>
<dbReference type="Proteomes" id="UP000014139">
    <property type="component" value="Unassembled WGS sequence"/>
</dbReference>
<name>R1GDF5_9PSEU</name>
<accession>R1GDF5</accession>
<keyword evidence="4" id="KW-1185">Reference proteome</keyword>
<evidence type="ECO:0000313" key="3">
    <source>
        <dbReference type="EMBL" id="EOD69298.1"/>
    </source>
</evidence>
<evidence type="ECO:0000256" key="1">
    <source>
        <dbReference type="PROSITE-ProRule" id="PRU00169"/>
    </source>
</evidence>
<dbReference type="InterPro" id="IPR011006">
    <property type="entry name" value="CheY-like_superfamily"/>
</dbReference>
<dbReference type="EMBL" id="AOUO01000073">
    <property type="protein sequence ID" value="EOD69298.1"/>
    <property type="molecule type" value="Genomic_DNA"/>
</dbReference>
<gene>
    <name evidence="3" type="ORF">H480_06843</name>
</gene>
<dbReference type="CDD" id="cd00156">
    <property type="entry name" value="REC"/>
    <property type="match status" value="1"/>
</dbReference>
<protein>
    <submittedName>
        <fullName evidence="3">Transcriptional regulator CadC</fullName>
    </submittedName>
</protein>